<dbReference type="Gene3D" id="3.60.21.10">
    <property type="match status" value="1"/>
</dbReference>
<name>A0A7I7SF24_9MYCO</name>
<comment type="caution">
    <text evidence="1">The sequence shown here is derived from an EMBL/GenBank/DDBJ whole genome shotgun (WGS) entry which is preliminary data.</text>
</comment>
<dbReference type="EMBL" id="NCXO01000002">
    <property type="protein sequence ID" value="OSC35845.1"/>
    <property type="molecule type" value="Genomic_DNA"/>
</dbReference>
<keyword evidence="2" id="KW-1185">Reference proteome</keyword>
<dbReference type="InterPro" id="IPR004843">
    <property type="entry name" value="Calcineurin-like_PHP"/>
</dbReference>
<proteinExistence type="predicted"/>
<reference evidence="1 2" key="1">
    <citation type="submission" date="2017-04" db="EMBL/GenBank/DDBJ databases">
        <title>The new phylogeny of genus Mycobacterium.</title>
        <authorList>
            <person name="Tortoli E."/>
            <person name="Trovato A."/>
            <person name="Cirillo D.M."/>
        </authorList>
    </citation>
    <scope>NUCLEOTIDE SEQUENCE [LARGE SCALE GENOMIC DNA]</scope>
    <source>
        <strain evidence="1 2">KCTC 19819</strain>
    </source>
</reference>
<sequence length="370" mass="40467">MKLLHFADLHLDTLFGWATRPQARARRHALRATLQRICHLAVEQQVDALTCGGDLYEQERFTPDTAEFLRTTFAEIAPLPVYLAPGNHDWFGPKSLYRQVAWSPNVHIFDTDELQPITLADGLTLWGAAHGAPANTRGFLDGFRVDRGGVHLGLFHGSAQGDLAIQHTDKVPHAPFRADQIRRSGLHHALLGHFHHPVDAPDHTYPGNPDPLTFGESWPGEAVLVTIAGDGAITRQRLPTATSTVADIDVDITGVTHAGQARQKVLDALTDLCGYVRVTLHGALGPDVDLRAADIDAARPANLEALVTRFGALTVALTDDYEQLTTEATVRGQFVRDVLADDTLDDDQRHRVLLTGLRALDGRTGELEVH</sequence>
<dbReference type="PANTHER" id="PTHR30337">
    <property type="entry name" value="COMPONENT OF ATP-DEPENDENT DSDNA EXONUCLEASE"/>
    <property type="match status" value="1"/>
</dbReference>
<dbReference type="Pfam" id="PF00149">
    <property type="entry name" value="Metallophos"/>
    <property type="match status" value="1"/>
</dbReference>
<organism evidence="1 2">
    <name type="scientific">Mycolicibacillus koreensis</name>
    <dbReference type="NCBI Taxonomy" id="1069220"/>
    <lineage>
        <taxon>Bacteria</taxon>
        <taxon>Bacillati</taxon>
        <taxon>Actinomycetota</taxon>
        <taxon>Actinomycetes</taxon>
        <taxon>Mycobacteriales</taxon>
        <taxon>Mycobacteriaceae</taxon>
        <taxon>Mycolicibacillus</taxon>
    </lineage>
</organism>
<accession>A0A7I7SF24</accession>
<dbReference type="AlphaFoldDB" id="A0A7I7SF24"/>
<gene>
    <name evidence="1" type="ORF">B8W67_01115</name>
</gene>
<evidence type="ECO:0000313" key="1">
    <source>
        <dbReference type="EMBL" id="OSC35845.1"/>
    </source>
</evidence>
<dbReference type="OrthoDB" id="9773856at2"/>
<dbReference type="Proteomes" id="UP000193577">
    <property type="component" value="Unassembled WGS sequence"/>
</dbReference>
<evidence type="ECO:0000313" key="2">
    <source>
        <dbReference type="Proteomes" id="UP000193577"/>
    </source>
</evidence>
<dbReference type="InterPro" id="IPR029052">
    <property type="entry name" value="Metallo-depent_PP-like"/>
</dbReference>
<dbReference type="PANTHER" id="PTHR30337:SF7">
    <property type="entry name" value="PHOSPHOESTERASE"/>
    <property type="match status" value="1"/>
</dbReference>
<dbReference type="InterPro" id="IPR050535">
    <property type="entry name" value="DNA_Repair-Maintenance_Comp"/>
</dbReference>
<dbReference type="GO" id="GO:0016787">
    <property type="term" value="F:hydrolase activity"/>
    <property type="evidence" value="ECO:0007669"/>
    <property type="project" value="InterPro"/>
</dbReference>
<dbReference type="SUPFAM" id="SSF56300">
    <property type="entry name" value="Metallo-dependent phosphatases"/>
    <property type="match status" value="1"/>
</dbReference>
<protein>
    <submittedName>
        <fullName evidence="1">Metallophosphoesterase</fullName>
    </submittedName>
</protein>